<evidence type="ECO:0000313" key="7">
    <source>
        <dbReference type="EMBL" id="RKP14782.1"/>
    </source>
</evidence>
<dbReference type="SUPFAM" id="SSF50104">
    <property type="entry name" value="Translation proteins SH3-like domain"/>
    <property type="match status" value="1"/>
</dbReference>
<dbReference type="InterPro" id="IPR041997">
    <property type="entry name" value="Ribosomal_eL6_KOW"/>
</dbReference>
<evidence type="ECO:0000256" key="5">
    <source>
        <dbReference type="SAM" id="MobiDB-lite"/>
    </source>
</evidence>
<evidence type="ECO:0000256" key="3">
    <source>
        <dbReference type="ARBA" id="ARBA00023274"/>
    </source>
</evidence>
<dbReference type="GO" id="GO:0000027">
    <property type="term" value="P:ribosomal large subunit assembly"/>
    <property type="evidence" value="ECO:0007669"/>
    <property type="project" value="TreeGrafter"/>
</dbReference>
<evidence type="ECO:0000256" key="4">
    <source>
        <dbReference type="RuleBase" id="RU000662"/>
    </source>
</evidence>
<evidence type="ECO:0000256" key="2">
    <source>
        <dbReference type="ARBA" id="ARBA00022980"/>
    </source>
</evidence>
<dbReference type="InterPro" id="IPR014722">
    <property type="entry name" value="Rib_uL2_dom2"/>
</dbReference>
<dbReference type="GO" id="GO:0003735">
    <property type="term" value="F:structural constituent of ribosome"/>
    <property type="evidence" value="ECO:0007669"/>
    <property type="project" value="InterPro"/>
</dbReference>
<dbReference type="GO" id="GO:0003723">
    <property type="term" value="F:RNA binding"/>
    <property type="evidence" value="ECO:0007669"/>
    <property type="project" value="TreeGrafter"/>
</dbReference>
<dbReference type="PANTHER" id="PTHR10715:SF0">
    <property type="entry name" value="LARGE RIBOSOMAL SUBUNIT PROTEIN EL6"/>
    <property type="match status" value="1"/>
</dbReference>
<dbReference type="PROSITE" id="PS01170">
    <property type="entry name" value="RIBOSOMAL_L6E"/>
    <property type="match status" value="1"/>
</dbReference>
<feature type="domain" description="Large ribosomal subunit protein uL6 N-terminal" evidence="6">
    <location>
        <begin position="4"/>
        <end position="51"/>
    </location>
</feature>
<evidence type="ECO:0000259" key="6">
    <source>
        <dbReference type="Pfam" id="PF03868"/>
    </source>
</evidence>
<dbReference type="InterPro" id="IPR000915">
    <property type="entry name" value="60S_ribosomal_eL6"/>
</dbReference>
<dbReference type="Pfam" id="PF03868">
    <property type="entry name" value="Ribosomal_L6e_N"/>
    <property type="match status" value="1"/>
</dbReference>
<feature type="region of interest" description="Disordered" evidence="5">
    <location>
        <begin position="38"/>
        <end position="61"/>
    </location>
</feature>
<name>A0A4P9Y7K5_9FUNG</name>
<dbReference type="GO" id="GO:0002181">
    <property type="term" value="P:cytoplasmic translation"/>
    <property type="evidence" value="ECO:0007669"/>
    <property type="project" value="TreeGrafter"/>
</dbReference>
<accession>A0A4P9Y7K5</accession>
<keyword evidence="8" id="KW-1185">Reference proteome</keyword>
<dbReference type="AlphaFoldDB" id="A0A4P9Y7K5"/>
<dbReference type="InterPro" id="IPR005568">
    <property type="entry name" value="Ribosomal_uL6_N"/>
</dbReference>
<evidence type="ECO:0000313" key="8">
    <source>
        <dbReference type="Proteomes" id="UP000267251"/>
    </source>
</evidence>
<dbReference type="InterPro" id="IPR008991">
    <property type="entry name" value="Translation_prot_SH3-like_sf"/>
</dbReference>
<dbReference type="EMBL" id="KZ987792">
    <property type="protein sequence ID" value="RKP14782.1"/>
    <property type="molecule type" value="Genomic_DNA"/>
</dbReference>
<protein>
    <recommendedName>
        <fullName evidence="4">60S ribosomal protein L6</fullName>
    </recommendedName>
</protein>
<dbReference type="InterPro" id="IPR049633">
    <property type="entry name" value="Ribosomal_eL6_CS"/>
</dbReference>
<dbReference type="Pfam" id="PF01159">
    <property type="entry name" value="Ribosomal_L6e"/>
    <property type="match status" value="1"/>
</dbReference>
<evidence type="ECO:0000256" key="1">
    <source>
        <dbReference type="ARBA" id="ARBA00010592"/>
    </source>
</evidence>
<proteinExistence type="inferred from homology"/>
<dbReference type="Proteomes" id="UP000267251">
    <property type="component" value="Unassembled WGS sequence"/>
</dbReference>
<gene>
    <name evidence="7" type="ORF">BJ684DRAFT_8035</name>
</gene>
<reference evidence="8" key="1">
    <citation type="journal article" date="2018" name="Nat. Microbiol.">
        <title>Leveraging single-cell genomics to expand the fungal tree of life.</title>
        <authorList>
            <person name="Ahrendt S.R."/>
            <person name="Quandt C.A."/>
            <person name="Ciobanu D."/>
            <person name="Clum A."/>
            <person name="Salamov A."/>
            <person name="Andreopoulos B."/>
            <person name="Cheng J.F."/>
            <person name="Woyke T."/>
            <person name="Pelin A."/>
            <person name="Henrissat B."/>
            <person name="Reynolds N.K."/>
            <person name="Benny G.L."/>
            <person name="Smith M.E."/>
            <person name="James T.Y."/>
            <person name="Grigoriev I.V."/>
        </authorList>
    </citation>
    <scope>NUCLEOTIDE SEQUENCE [LARGE SCALE GENOMIC DNA]</scope>
</reference>
<dbReference type="FunFam" id="2.30.30.30:FF:000014">
    <property type="entry name" value="60S ribosomal protein L6"/>
    <property type="match status" value="1"/>
</dbReference>
<dbReference type="GO" id="GO:0022625">
    <property type="term" value="C:cytosolic large ribosomal subunit"/>
    <property type="evidence" value="ECO:0007669"/>
    <property type="project" value="TreeGrafter"/>
</dbReference>
<comment type="similarity">
    <text evidence="1 4">Belongs to the eukaryotic ribosomal protein eL6 family.</text>
</comment>
<keyword evidence="3 4" id="KW-0687">Ribonucleoprotein</keyword>
<dbReference type="OrthoDB" id="2436667at2759"/>
<dbReference type="PANTHER" id="PTHR10715">
    <property type="entry name" value="60S RIBOSOMAL PROTEIN L6"/>
    <property type="match status" value="1"/>
</dbReference>
<keyword evidence="2 4" id="KW-0689">Ribosomal protein</keyword>
<organism evidence="7 8">
    <name type="scientific">Piptocephalis cylindrospora</name>
    <dbReference type="NCBI Taxonomy" id="1907219"/>
    <lineage>
        <taxon>Eukaryota</taxon>
        <taxon>Fungi</taxon>
        <taxon>Fungi incertae sedis</taxon>
        <taxon>Zoopagomycota</taxon>
        <taxon>Zoopagomycotina</taxon>
        <taxon>Zoopagomycetes</taxon>
        <taxon>Zoopagales</taxon>
        <taxon>Piptocephalidaceae</taxon>
        <taxon>Piptocephalis</taxon>
    </lineage>
</organism>
<dbReference type="Gene3D" id="2.30.30.30">
    <property type="match status" value="1"/>
</dbReference>
<sequence>MSIKAHAPRNSQLAPGVSRLSRSQVYAKRALWKRNKKVASASAADKATETRSAAVKGEKNGTERTVALNKASRWYPAEDVPRPLRNRKAPRPTKIRSSITPGTVLILLAGRFRGKRVVFLKALESGLLLVSGPYRINGVPLRRVNQAYVIATSTKVDVSGVSVPASIDDAYFKREKAPKQASDEEAFFDGSKPVSSGPTKTRIADQKAVDASLLKAVAAVPNLRAYLNASFTLTKGQAPHLLKF</sequence>
<dbReference type="CDD" id="cd13156">
    <property type="entry name" value="KOW_RPL6"/>
    <property type="match status" value="1"/>
</dbReference>